<feature type="region of interest" description="Disordered" evidence="12">
    <location>
        <begin position="1"/>
        <end position="32"/>
    </location>
</feature>
<feature type="compositionally biased region" description="Low complexity" evidence="12">
    <location>
        <begin position="11"/>
        <end position="24"/>
    </location>
</feature>
<dbReference type="EC" id="3.1.2.-" evidence="11"/>
<dbReference type="InterPro" id="IPR029069">
    <property type="entry name" value="HotDog_dom_sf"/>
</dbReference>
<evidence type="ECO:0000256" key="8">
    <source>
        <dbReference type="ARBA" id="ARBA00022946"/>
    </source>
</evidence>
<sequence>MAASFSAAGFFPKTNTPTKPTKNPFPEKPEAISLNAVPKPNKVDNKASIKTQAQTIPKINGVNPGLKVPFGNPLLEEEEPQKKYSSPFQTAPSKIYNQLPDWSILLAAITYIFLAAEKQLTLTDWKPKRPDMLADAFAFGRMIQDGSVFRQTFPIRSYEIGADRTASIETLMNHLQETALNHVKIAGLLGDGFGATPEMSKRNLIWVVSRIQLLVEHYPSWGDVVEVDTWVGASGKNGMRRDWHVRDNKSGRTILRATSVWVMMNKETRRLAKMPEEVRVEIGPYFIDRVAIRAEDAKKLPKSEKKDSSERFVRKGLTPRWGDLDVNQHVNNVKYIGWILESAPISILEKHELASMTLEYRKECGRDSVLQSLTTVSSSVDCTGENGVMCEHLLQLESGSEIVKGWTEWRPKWIQEEMQVPFQARMLKNEINLEREVSDEI</sequence>
<evidence type="ECO:0000256" key="7">
    <source>
        <dbReference type="ARBA" id="ARBA00022832"/>
    </source>
</evidence>
<keyword evidence="9 11" id="KW-0443">Lipid metabolism</keyword>
<dbReference type="Pfam" id="PF20791">
    <property type="entry name" value="Acyl-ACP_TE_C"/>
    <property type="match status" value="1"/>
</dbReference>
<gene>
    <name evidence="16" type="ORF">LUZ62_067581</name>
</gene>
<dbReference type="InterPro" id="IPR021113">
    <property type="entry name" value="Acyl-ACP-thioesterase_N"/>
</dbReference>
<evidence type="ECO:0000256" key="9">
    <source>
        <dbReference type="ARBA" id="ARBA00023098"/>
    </source>
</evidence>
<feature type="domain" description="Acyl-ACP-thioesterase N-terminal" evidence="14">
    <location>
        <begin position="1"/>
        <end position="135"/>
    </location>
</feature>
<dbReference type="Pfam" id="PF12590">
    <property type="entry name" value="Acyl-thio_N"/>
    <property type="match status" value="1"/>
</dbReference>
<dbReference type="AlphaFoldDB" id="A0AAV8CP20"/>
<proteinExistence type="inferred from homology"/>
<dbReference type="EMBL" id="JAMFTS010000004">
    <property type="protein sequence ID" value="KAJ4757206.1"/>
    <property type="molecule type" value="Genomic_DNA"/>
</dbReference>
<dbReference type="SUPFAM" id="SSF54637">
    <property type="entry name" value="Thioesterase/thiol ester dehydrase-isomerase"/>
    <property type="match status" value="2"/>
</dbReference>
<evidence type="ECO:0000256" key="6">
    <source>
        <dbReference type="ARBA" id="ARBA00022801"/>
    </source>
</evidence>
<feature type="domain" description="Acyl-ACP thioesterase-like C-terminal" evidence="15">
    <location>
        <begin position="310"/>
        <end position="410"/>
    </location>
</feature>
<dbReference type="Pfam" id="PF01643">
    <property type="entry name" value="Acyl-ACP_TE"/>
    <property type="match status" value="1"/>
</dbReference>
<keyword evidence="4 11" id="KW-0150">Chloroplast</keyword>
<protein>
    <recommendedName>
        <fullName evidence="11">Acyl-[acyl-carrier-protein] hydrolase</fullName>
        <ecNumber evidence="11">3.1.2.-</ecNumber>
    </recommendedName>
</protein>
<keyword evidence="5 11" id="KW-0934">Plastid</keyword>
<dbReference type="InterPro" id="IPR049427">
    <property type="entry name" value="Acyl-ACP_TE_C"/>
</dbReference>
<evidence type="ECO:0000256" key="11">
    <source>
        <dbReference type="RuleBase" id="RU363096"/>
    </source>
</evidence>
<keyword evidence="7 11" id="KW-0276">Fatty acid metabolism</keyword>
<organism evidence="16 17">
    <name type="scientific">Rhynchospora pubera</name>
    <dbReference type="NCBI Taxonomy" id="906938"/>
    <lineage>
        <taxon>Eukaryota</taxon>
        <taxon>Viridiplantae</taxon>
        <taxon>Streptophyta</taxon>
        <taxon>Embryophyta</taxon>
        <taxon>Tracheophyta</taxon>
        <taxon>Spermatophyta</taxon>
        <taxon>Magnoliopsida</taxon>
        <taxon>Liliopsida</taxon>
        <taxon>Poales</taxon>
        <taxon>Cyperaceae</taxon>
        <taxon>Cyperoideae</taxon>
        <taxon>Rhynchosporeae</taxon>
        <taxon>Rhynchospora</taxon>
    </lineage>
</organism>
<feature type="domain" description="Acyl-ACP thioesterase N-terminal hotdog" evidence="13">
    <location>
        <begin position="146"/>
        <end position="280"/>
    </location>
</feature>
<evidence type="ECO:0000313" key="16">
    <source>
        <dbReference type="EMBL" id="KAJ4757206.1"/>
    </source>
</evidence>
<dbReference type="GO" id="GO:0009507">
    <property type="term" value="C:chloroplast"/>
    <property type="evidence" value="ECO:0007669"/>
    <property type="project" value="UniProtKB-SubCell"/>
</dbReference>
<keyword evidence="8" id="KW-0809">Transit peptide</keyword>
<keyword evidence="6 11" id="KW-0378">Hydrolase</keyword>
<evidence type="ECO:0000256" key="10">
    <source>
        <dbReference type="ARBA" id="ARBA00023160"/>
    </source>
</evidence>
<dbReference type="PANTHER" id="PTHR31727:SF2">
    <property type="entry name" value="PALMITOYL-ACYL CARRIER PROTEIN THIOESTERASE, CHLOROPLASTIC"/>
    <property type="match status" value="1"/>
</dbReference>
<keyword evidence="3 11" id="KW-0444">Lipid biosynthesis</keyword>
<dbReference type="Gene3D" id="3.10.129.10">
    <property type="entry name" value="Hotdog Thioesterase"/>
    <property type="match status" value="1"/>
</dbReference>
<dbReference type="CDD" id="cd00586">
    <property type="entry name" value="4HBT"/>
    <property type="match status" value="1"/>
</dbReference>
<dbReference type="FunFam" id="3.10.129.10:FF:000151">
    <property type="entry name" value="Acyl-[acyl-carrier-protein] hydrolase"/>
    <property type="match status" value="1"/>
</dbReference>
<evidence type="ECO:0000259" key="14">
    <source>
        <dbReference type="Pfam" id="PF12590"/>
    </source>
</evidence>
<dbReference type="InterPro" id="IPR045023">
    <property type="entry name" value="FATA/B"/>
</dbReference>
<evidence type="ECO:0000313" key="17">
    <source>
        <dbReference type="Proteomes" id="UP001140206"/>
    </source>
</evidence>
<evidence type="ECO:0000256" key="3">
    <source>
        <dbReference type="ARBA" id="ARBA00022516"/>
    </source>
</evidence>
<evidence type="ECO:0000256" key="12">
    <source>
        <dbReference type="SAM" id="MobiDB-lite"/>
    </source>
</evidence>
<comment type="function">
    <text evidence="11">Plays an essential role in chain termination during de novo fatty acid synthesis.</text>
</comment>
<dbReference type="GO" id="GO:0016297">
    <property type="term" value="F:fatty acyl-[ACP] hydrolase activity"/>
    <property type="evidence" value="ECO:0007669"/>
    <property type="project" value="InterPro"/>
</dbReference>
<evidence type="ECO:0000259" key="13">
    <source>
        <dbReference type="Pfam" id="PF01643"/>
    </source>
</evidence>
<comment type="similarity">
    <text evidence="2 11">Belongs to the acyl-ACP thioesterase family.</text>
</comment>
<dbReference type="PANTHER" id="PTHR31727">
    <property type="entry name" value="OLEOYL-ACYL CARRIER PROTEIN THIOESTERASE 1, CHLOROPLASTIC"/>
    <property type="match status" value="1"/>
</dbReference>
<reference evidence="16" key="1">
    <citation type="submission" date="2022-08" db="EMBL/GenBank/DDBJ databases">
        <authorList>
            <person name="Marques A."/>
        </authorList>
    </citation>
    <scope>NUCLEOTIDE SEQUENCE</scope>
    <source>
        <strain evidence="16">RhyPub2mFocal</strain>
        <tissue evidence="16">Leaves</tissue>
    </source>
</reference>
<evidence type="ECO:0000256" key="2">
    <source>
        <dbReference type="ARBA" id="ARBA00006500"/>
    </source>
</evidence>
<evidence type="ECO:0000259" key="15">
    <source>
        <dbReference type="Pfam" id="PF20791"/>
    </source>
</evidence>
<evidence type="ECO:0000256" key="5">
    <source>
        <dbReference type="ARBA" id="ARBA00022640"/>
    </source>
</evidence>
<name>A0AAV8CP20_9POAL</name>
<keyword evidence="17" id="KW-1185">Reference proteome</keyword>
<comment type="subcellular location">
    <subcellularLocation>
        <location evidence="1 11">Plastid</location>
        <location evidence="1 11">Chloroplast</location>
    </subcellularLocation>
</comment>
<accession>A0AAV8CP20</accession>
<dbReference type="GO" id="GO:0000036">
    <property type="term" value="F:acyl carrier activity"/>
    <property type="evidence" value="ECO:0007669"/>
    <property type="project" value="TreeGrafter"/>
</dbReference>
<keyword evidence="10 11" id="KW-0275">Fatty acid biosynthesis</keyword>
<dbReference type="FunFam" id="3.10.129.10:FF:000186">
    <property type="entry name" value="Acyl-[acyl-carrier-protein] hydrolase"/>
    <property type="match status" value="1"/>
</dbReference>
<evidence type="ECO:0000256" key="1">
    <source>
        <dbReference type="ARBA" id="ARBA00004229"/>
    </source>
</evidence>
<dbReference type="InterPro" id="IPR002864">
    <property type="entry name" value="Acyl-ACP_thioesterase_NHD"/>
</dbReference>
<evidence type="ECO:0000256" key="4">
    <source>
        <dbReference type="ARBA" id="ARBA00022528"/>
    </source>
</evidence>
<dbReference type="Proteomes" id="UP001140206">
    <property type="component" value="Chromosome 4"/>
</dbReference>
<comment type="caution">
    <text evidence="16">The sequence shown here is derived from an EMBL/GenBank/DDBJ whole genome shotgun (WGS) entry which is preliminary data.</text>
</comment>